<evidence type="ECO:0000313" key="2">
    <source>
        <dbReference type="Proteomes" id="UP001574673"/>
    </source>
</evidence>
<comment type="caution">
    <text evidence="1">The sequence shown here is derived from an EMBL/GenBank/DDBJ whole genome shotgun (WGS) entry which is preliminary data.</text>
</comment>
<name>A0ABV4UI55_9RHOO</name>
<sequence length="112" mass="12853">MNANKRKKWLLAGAVLLALGSGSVWGHGRVHFGFGFGPGFWDPWPFDYYPPRPIYYYDYPPIIIQQPPPVYIERAPAPAPQQYWYYCAASRAYYPRVKTCPGGWMPVLPETP</sequence>
<evidence type="ECO:0008006" key="3">
    <source>
        <dbReference type="Google" id="ProtNLM"/>
    </source>
</evidence>
<accession>A0ABV4UI55</accession>
<gene>
    <name evidence="1" type="ORF">ABCS64_10140</name>
</gene>
<dbReference type="EMBL" id="JBEUWX010000002">
    <property type="protein sequence ID" value="MFA9950670.1"/>
    <property type="molecule type" value="Genomic_DNA"/>
</dbReference>
<evidence type="ECO:0000313" key="1">
    <source>
        <dbReference type="EMBL" id="MFA9950670.1"/>
    </source>
</evidence>
<reference evidence="2" key="1">
    <citation type="submission" date="2024-06" db="EMBL/GenBank/DDBJ databases">
        <title>Radixoralia hellwigii gen. nov., sp nov., isolated from a root canal in the human oral cavity.</title>
        <authorList>
            <person name="Bartsch S."/>
            <person name="Wittmer A."/>
            <person name="Schulz A.-K."/>
            <person name="Neumann-Schaal M."/>
            <person name="Wolf J."/>
            <person name="Gronow S."/>
            <person name="Tennert C."/>
            <person name="Haecker G."/>
            <person name="Cieplik F."/>
            <person name="Al-Ahmad A."/>
        </authorList>
    </citation>
    <scope>NUCLEOTIDE SEQUENCE [LARGE SCALE GENOMIC DNA]</scope>
    <source>
        <strain evidence="2">Wk13</strain>
    </source>
</reference>
<proteinExistence type="predicted"/>
<dbReference type="RefSeq" id="WP_418891711.1">
    <property type="nucleotide sequence ID" value="NZ_JBEUWX010000002.1"/>
</dbReference>
<dbReference type="Proteomes" id="UP001574673">
    <property type="component" value="Unassembled WGS sequence"/>
</dbReference>
<keyword evidence="2" id="KW-1185">Reference proteome</keyword>
<organism evidence="1 2">
    <name type="scientific">Dentiradicibacter hellwigii</name>
    <dbReference type="NCBI Taxonomy" id="3149053"/>
    <lineage>
        <taxon>Bacteria</taxon>
        <taxon>Pseudomonadati</taxon>
        <taxon>Pseudomonadota</taxon>
        <taxon>Betaproteobacteria</taxon>
        <taxon>Rhodocyclales</taxon>
        <taxon>Rhodocyclaceae</taxon>
        <taxon>Dentiradicibacter</taxon>
    </lineage>
</organism>
<protein>
    <recommendedName>
        <fullName evidence="3">Lipoprotein</fullName>
    </recommendedName>
</protein>